<evidence type="ECO:0000256" key="5">
    <source>
        <dbReference type="ARBA" id="ARBA00022964"/>
    </source>
</evidence>
<evidence type="ECO:0000256" key="6">
    <source>
        <dbReference type="ARBA" id="ARBA00023002"/>
    </source>
</evidence>
<keyword evidence="9" id="KW-1185">Reference proteome</keyword>
<comment type="cofactor">
    <cofactor evidence="1">
        <name>Fe cation</name>
        <dbReference type="ChEBI" id="CHEBI:24875"/>
    </cofactor>
</comment>
<name>A0A1E4RBG6_9ASCO</name>
<evidence type="ECO:0000256" key="7">
    <source>
        <dbReference type="ARBA" id="ARBA00023004"/>
    </source>
</evidence>
<gene>
    <name evidence="8" type="ORF">HYPBUDRAFT_185194</name>
</gene>
<dbReference type="GO" id="GO:0046872">
    <property type="term" value="F:metal ion binding"/>
    <property type="evidence" value="ECO:0007669"/>
    <property type="project" value="UniProtKB-KW"/>
</dbReference>
<reference evidence="9" key="1">
    <citation type="submission" date="2016-05" db="EMBL/GenBank/DDBJ databases">
        <title>Comparative genomics of biotechnologically important yeasts.</title>
        <authorList>
            <consortium name="DOE Joint Genome Institute"/>
            <person name="Riley R."/>
            <person name="Haridas S."/>
            <person name="Wolfe K.H."/>
            <person name="Lopes M.R."/>
            <person name="Hittinger C.T."/>
            <person name="Goker M."/>
            <person name="Salamov A."/>
            <person name="Wisecaver J."/>
            <person name="Long T.M."/>
            <person name="Aerts A.L."/>
            <person name="Barry K."/>
            <person name="Choi C."/>
            <person name="Clum A."/>
            <person name="Coughlan A.Y."/>
            <person name="Deshpande S."/>
            <person name="Douglass A.P."/>
            <person name="Hanson S.J."/>
            <person name="Klenk H.-P."/>
            <person name="Labutti K."/>
            <person name="Lapidus A."/>
            <person name="Lindquist E."/>
            <person name="Lipzen A."/>
            <person name="Meier-Kolthoff J.P."/>
            <person name="Ohm R.A."/>
            <person name="Otillar R.P."/>
            <person name="Pangilinan J."/>
            <person name="Peng Y."/>
            <person name="Rokas A."/>
            <person name="Rosa C.A."/>
            <person name="Scheuner C."/>
            <person name="Sibirny A.A."/>
            <person name="Slot J.C."/>
            <person name="Stielow J.B."/>
            <person name="Sun H."/>
            <person name="Kurtzman C.P."/>
            <person name="Blackwell M."/>
            <person name="Grigoriev I.V."/>
            <person name="Jeffries T.W."/>
        </authorList>
    </citation>
    <scope>NUCLEOTIDE SEQUENCE [LARGE SCALE GENOMIC DNA]</scope>
    <source>
        <strain evidence="9">NRRL Y-1933</strain>
    </source>
</reference>
<comment type="subunit">
    <text evidence="3">Homodimer.</text>
</comment>
<protein>
    <submittedName>
        <fullName evidence="8">PhyH-domain-containing protein</fullName>
    </submittedName>
</protein>
<dbReference type="GO" id="GO:0051213">
    <property type="term" value="F:dioxygenase activity"/>
    <property type="evidence" value="ECO:0007669"/>
    <property type="project" value="UniProtKB-KW"/>
</dbReference>
<dbReference type="PANTHER" id="PTHR20883">
    <property type="entry name" value="PHYTANOYL-COA DIOXYGENASE DOMAIN CONTAINING 1"/>
    <property type="match status" value="1"/>
</dbReference>
<dbReference type="Proteomes" id="UP000095085">
    <property type="component" value="Unassembled WGS sequence"/>
</dbReference>
<sequence>MTQFTKSLNLIDPYLASDGKKYAKIPRQPQTNPVITNANYTVNDKSDTKLIISNLEKYGVVIVKNFLSSNTCDQIIDEVEPFFFRDQLWNGSPFPRQTTVVTRTVLKSPTVTQDVVCNPLFLSIASNFLDESNYFWINNKIRTGKSTIQLNSGITYKVGPGASDQMYHREDMVHHNVHKDRDHFVYGDESMVGLTVAMTKTTKENGATRVIPLSHLYGPYRHPEEKNCNYIELDKGDAAFILGSTYHAASANNTDKDRISSFFFMTKSYLKQEENYFVDQNADFFKNYSVEALSLLGLNLSEPFCGHLDYGNPLSSLKSEEEINNSSLKLKKDNYGETIYVEYN</sequence>
<dbReference type="AlphaFoldDB" id="A0A1E4RBG6"/>
<organism evidence="8 9">
    <name type="scientific">Hyphopichia burtonii NRRL Y-1933</name>
    <dbReference type="NCBI Taxonomy" id="984485"/>
    <lineage>
        <taxon>Eukaryota</taxon>
        <taxon>Fungi</taxon>
        <taxon>Dikarya</taxon>
        <taxon>Ascomycota</taxon>
        <taxon>Saccharomycotina</taxon>
        <taxon>Pichiomycetes</taxon>
        <taxon>Debaryomycetaceae</taxon>
        <taxon>Hyphopichia</taxon>
    </lineage>
</organism>
<dbReference type="RefSeq" id="XP_020073671.1">
    <property type="nucleotide sequence ID" value="XM_020222918.1"/>
</dbReference>
<evidence type="ECO:0000256" key="3">
    <source>
        <dbReference type="ARBA" id="ARBA00011738"/>
    </source>
</evidence>
<dbReference type="SUPFAM" id="SSF51197">
    <property type="entry name" value="Clavaminate synthase-like"/>
    <property type="match status" value="1"/>
</dbReference>
<keyword evidence="6" id="KW-0560">Oxidoreductase</keyword>
<dbReference type="GeneID" id="30997467"/>
<dbReference type="STRING" id="984485.A0A1E4RBG6"/>
<dbReference type="PANTHER" id="PTHR20883:SF45">
    <property type="entry name" value="PHYTANOYL-COA DIOXYGENASE FAMILY PROTEIN"/>
    <property type="match status" value="1"/>
</dbReference>
<comment type="similarity">
    <text evidence="2">Belongs to the PhyH family.</text>
</comment>
<dbReference type="InterPro" id="IPR008775">
    <property type="entry name" value="Phytyl_CoA_dOase-like"/>
</dbReference>
<dbReference type="OrthoDB" id="445007at2759"/>
<keyword evidence="4" id="KW-0479">Metal-binding</keyword>
<dbReference type="Pfam" id="PF05721">
    <property type="entry name" value="PhyH"/>
    <property type="match status" value="1"/>
</dbReference>
<evidence type="ECO:0000256" key="2">
    <source>
        <dbReference type="ARBA" id="ARBA00005830"/>
    </source>
</evidence>
<evidence type="ECO:0000256" key="4">
    <source>
        <dbReference type="ARBA" id="ARBA00022723"/>
    </source>
</evidence>
<proteinExistence type="inferred from homology"/>
<accession>A0A1E4RBG6</accession>
<evidence type="ECO:0000313" key="9">
    <source>
        <dbReference type="Proteomes" id="UP000095085"/>
    </source>
</evidence>
<keyword evidence="5" id="KW-0223">Dioxygenase</keyword>
<dbReference type="EMBL" id="KV454548">
    <property type="protein sequence ID" value="ODV64604.1"/>
    <property type="molecule type" value="Genomic_DNA"/>
</dbReference>
<evidence type="ECO:0000313" key="8">
    <source>
        <dbReference type="EMBL" id="ODV64604.1"/>
    </source>
</evidence>
<keyword evidence="7" id="KW-0408">Iron</keyword>
<evidence type="ECO:0000256" key="1">
    <source>
        <dbReference type="ARBA" id="ARBA00001962"/>
    </source>
</evidence>
<dbReference type="Gene3D" id="2.60.120.620">
    <property type="entry name" value="q2cbj1_9rhob like domain"/>
    <property type="match status" value="1"/>
</dbReference>